<reference evidence="2 3" key="1">
    <citation type="journal article" date="2013" name="Science">
        <title>Genomic diversity and evolution of the head crest in the rock pigeon.</title>
        <authorList>
            <person name="Shapiro M.D."/>
            <person name="Kronenberg Z."/>
            <person name="Li C."/>
            <person name="Domyan E.T."/>
            <person name="Pan H."/>
            <person name="Campbell M."/>
            <person name="Tan H."/>
            <person name="Huff C.D."/>
            <person name="Hu H."/>
            <person name="Vickrey A.I."/>
            <person name="Nielsen S.C."/>
            <person name="Stringham S.A."/>
            <person name="Hu H."/>
            <person name="Willerslev E."/>
            <person name="Gilbert M.T."/>
            <person name="Yandell M."/>
            <person name="Zhang G."/>
            <person name="Wang J."/>
        </authorList>
    </citation>
    <scope>NUCLEOTIDE SEQUENCE [LARGE SCALE GENOMIC DNA]</scope>
    <source>
        <tissue evidence="2">Blood</tissue>
    </source>
</reference>
<protein>
    <submittedName>
        <fullName evidence="2">KIAA1614 ortholog</fullName>
    </submittedName>
</protein>
<name>A0A2I0MC80_COLLI</name>
<keyword evidence="3" id="KW-1185">Reference proteome</keyword>
<feature type="compositionally biased region" description="Basic and acidic residues" evidence="1">
    <location>
        <begin position="137"/>
        <end position="182"/>
    </location>
</feature>
<dbReference type="Proteomes" id="UP000053872">
    <property type="component" value="Unassembled WGS sequence"/>
</dbReference>
<feature type="compositionally biased region" description="Basic residues" evidence="1">
    <location>
        <begin position="120"/>
        <end position="129"/>
    </location>
</feature>
<evidence type="ECO:0000256" key="1">
    <source>
        <dbReference type="SAM" id="MobiDB-lite"/>
    </source>
</evidence>
<feature type="compositionally biased region" description="Basic and acidic residues" evidence="1">
    <location>
        <begin position="237"/>
        <end position="248"/>
    </location>
</feature>
<dbReference type="InParanoid" id="A0A2I0MC80"/>
<dbReference type="EMBL" id="AKCR02000021">
    <property type="protein sequence ID" value="PKK27284.1"/>
    <property type="molecule type" value="Genomic_DNA"/>
</dbReference>
<gene>
    <name evidence="2" type="ORF">A306_00004155</name>
</gene>
<dbReference type="AlphaFoldDB" id="A0A2I0MC80"/>
<comment type="caution">
    <text evidence="2">The sequence shown here is derived from an EMBL/GenBank/DDBJ whole genome shotgun (WGS) entry which is preliminary data.</text>
</comment>
<dbReference type="STRING" id="8932.A0A2I0MC80"/>
<sequence length="306" mass="31693">MAPAAPVLPPGDGGPRGSRDDNDDDGYTKLSSHHPPPEDARSGALGLALPGGHMEGGSSTETRQVLRPPKQHGQAPVPPERPEATHSPHAVLESKVKALKEKRGAGRLGTPTAAPERPSPKKSRPRRGKPGGDLDAAEPRGKPGGDLDAAEPRGKPGGDLDAAEPRGKPGGDLDAAEPRGKPGGDPAAPPAPRAGTPGLWRVPTPKGGVPEGTELPHDKSGGTQRSASLHEAPPLEEETRTPLRDRRGPSGSPPTTEGWESLSLAERVERNRRLLQEVLGTTTSEVSASDGDWDSGVSLQDAEGSR</sequence>
<feature type="region of interest" description="Disordered" evidence="1">
    <location>
        <begin position="1"/>
        <end position="264"/>
    </location>
</feature>
<feature type="compositionally biased region" description="Basic and acidic residues" evidence="1">
    <location>
        <begin position="80"/>
        <end position="104"/>
    </location>
</feature>
<organism evidence="2 3">
    <name type="scientific">Columba livia</name>
    <name type="common">Rock dove</name>
    <dbReference type="NCBI Taxonomy" id="8932"/>
    <lineage>
        <taxon>Eukaryota</taxon>
        <taxon>Metazoa</taxon>
        <taxon>Chordata</taxon>
        <taxon>Craniata</taxon>
        <taxon>Vertebrata</taxon>
        <taxon>Euteleostomi</taxon>
        <taxon>Archelosauria</taxon>
        <taxon>Archosauria</taxon>
        <taxon>Dinosauria</taxon>
        <taxon>Saurischia</taxon>
        <taxon>Theropoda</taxon>
        <taxon>Coelurosauria</taxon>
        <taxon>Aves</taxon>
        <taxon>Neognathae</taxon>
        <taxon>Neoaves</taxon>
        <taxon>Columbimorphae</taxon>
        <taxon>Columbiformes</taxon>
        <taxon>Columbidae</taxon>
        <taxon>Columba</taxon>
    </lineage>
</organism>
<evidence type="ECO:0000313" key="2">
    <source>
        <dbReference type="EMBL" id="PKK27284.1"/>
    </source>
</evidence>
<accession>A0A2I0MC80</accession>
<evidence type="ECO:0000313" key="3">
    <source>
        <dbReference type="Proteomes" id="UP000053872"/>
    </source>
</evidence>
<proteinExistence type="predicted"/>
<feature type="region of interest" description="Disordered" evidence="1">
    <location>
        <begin position="281"/>
        <end position="306"/>
    </location>
</feature>